<dbReference type="SUPFAM" id="SSF46894">
    <property type="entry name" value="C-terminal effector domain of the bipartite response regulators"/>
    <property type="match status" value="1"/>
</dbReference>
<name>A0A930UWR1_9ACTN</name>
<sequence>MLASSGDVLDRALDTTVPSRPDVVAVGALTRSGSIAAAADVRLVPETFDDVDDAHAVSLLLDLDLARGSLGDARRLLPALTTLERSGRAATEAVAQHARGRLALAEGRVEAALVHLESAALLTPDADPVWLGWQTDYAPALVRVGRTAEAERVGVAYERSARAHGSDHAVASALRVRAMVTLIGDRIAMLDEALEHAERAGSRGLAATIGCDLASLLLLPGDAERDRAVALLHAAEQYATVEGASPLLGRVHRLFDRCGAEPGLPGGSPSSVLTDAEHRAALLAARGLTNRQVATQLDLTVRAVEWQLTCAYRKLGIRTRRQLAGRLGV</sequence>
<reference evidence="2" key="1">
    <citation type="submission" date="2020-11" db="EMBL/GenBank/DDBJ databases">
        <title>Nocardioides sp. CBS4Y-1, whole genome shotgun sequence.</title>
        <authorList>
            <person name="Tuo L."/>
        </authorList>
    </citation>
    <scope>NUCLEOTIDE SEQUENCE</scope>
    <source>
        <strain evidence="2">CBS4Y-1</strain>
    </source>
</reference>
<dbReference type="RefSeq" id="WP_194502349.1">
    <property type="nucleotide sequence ID" value="NZ_JADIVZ010000002.1"/>
</dbReference>
<proteinExistence type="predicted"/>
<dbReference type="InterPro" id="IPR016032">
    <property type="entry name" value="Sig_transdc_resp-reg_C-effctor"/>
</dbReference>
<dbReference type="GO" id="GO:0003677">
    <property type="term" value="F:DNA binding"/>
    <property type="evidence" value="ECO:0007669"/>
    <property type="project" value="InterPro"/>
</dbReference>
<gene>
    <name evidence="2" type="ORF">ISG29_05220</name>
</gene>
<feature type="domain" description="HTH luxR-type" evidence="1">
    <location>
        <begin position="266"/>
        <end position="329"/>
    </location>
</feature>
<protein>
    <submittedName>
        <fullName evidence="2">Helix-turn-helix transcriptional regulator</fullName>
    </submittedName>
</protein>
<dbReference type="Pfam" id="PF00196">
    <property type="entry name" value="GerE"/>
    <property type="match status" value="1"/>
</dbReference>
<evidence type="ECO:0000313" key="3">
    <source>
        <dbReference type="Proteomes" id="UP000656804"/>
    </source>
</evidence>
<keyword evidence="3" id="KW-1185">Reference proteome</keyword>
<dbReference type="PROSITE" id="PS50043">
    <property type="entry name" value="HTH_LUXR_2"/>
    <property type="match status" value="1"/>
</dbReference>
<dbReference type="GO" id="GO:0006355">
    <property type="term" value="P:regulation of DNA-templated transcription"/>
    <property type="evidence" value="ECO:0007669"/>
    <property type="project" value="InterPro"/>
</dbReference>
<dbReference type="Proteomes" id="UP000656804">
    <property type="component" value="Unassembled WGS sequence"/>
</dbReference>
<dbReference type="InterPro" id="IPR000792">
    <property type="entry name" value="Tscrpt_reg_LuxR_C"/>
</dbReference>
<dbReference type="SMART" id="SM00421">
    <property type="entry name" value="HTH_LUXR"/>
    <property type="match status" value="1"/>
</dbReference>
<organism evidence="2 3">
    <name type="scientific">Nocardioides acrostichi</name>
    <dbReference type="NCBI Taxonomy" id="2784339"/>
    <lineage>
        <taxon>Bacteria</taxon>
        <taxon>Bacillati</taxon>
        <taxon>Actinomycetota</taxon>
        <taxon>Actinomycetes</taxon>
        <taxon>Propionibacteriales</taxon>
        <taxon>Nocardioidaceae</taxon>
        <taxon>Nocardioides</taxon>
    </lineage>
</organism>
<evidence type="ECO:0000313" key="2">
    <source>
        <dbReference type="EMBL" id="MBF4161082.1"/>
    </source>
</evidence>
<dbReference type="EMBL" id="JADIVZ010000002">
    <property type="protein sequence ID" value="MBF4161082.1"/>
    <property type="molecule type" value="Genomic_DNA"/>
</dbReference>
<dbReference type="Gene3D" id="1.25.40.10">
    <property type="entry name" value="Tetratricopeptide repeat domain"/>
    <property type="match status" value="1"/>
</dbReference>
<evidence type="ECO:0000259" key="1">
    <source>
        <dbReference type="PROSITE" id="PS50043"/>
    </source>
</evidence>
<dbReference type="AlphaFoldDB" id="A0A930UWR1"/>
<accession>A0A930UWR1</accession>
<comment type="caution">
    <text evidence="2">The sequence shown here is derived from an EMBL/GenBank/DDBJ whole genome shotgun (WGS) entry which is preliminary data.</text>
</comment>
<dbReference type="Gene3D" id="1.10.10.10">
    <property type="entry name" value="Winged helix-like DNA-binding domain superfamily/Winged helix DNA-binding domain"/>
    <property type="match status" value="1"/>
</dbReference>
<dbReference type="InterPro" id="IPR011990">
    <property type="entry name" value="TPR-like_helical_dom_sf"/>
</dbReference>
<dbReference type="InterPro" id="IPR036388">
    <property type="entry name" value="WH-like_DNA-bd_sf"/>
</dbReference>